<organism evidence="2 3">
    <name type="scientific">Araneus ventricosus</name>
    <name type="common">Orbweaver spider</name>
    <name type="synonym">Epeira ventricosa</name>
    <dbReference type="NCBI Taxonomy" id="182803"/>
    <lineage>
        <taxon>Eukaryota</taxon>
        <taxon>Metazoa</taxon>
        <taxon>Ecdysozoa</taxon>
        <taxon>Arthropoda</taxon>
        <taxon>Chelicerata</taxon>
        <taxon>Arachnida</taxon>
        <taxon>Araneae</taxon>
        <taxon>Araneomorphae</taxon>
        <taxon>Entelegynae</taxon>
        <taxon>Araneoidea</taxon>
        <taxon>Araneidae</taxon>
        <taxon>Araneus</taxon>
    </lineage>
</organism>
<evidence type="ECO:0000313" key="3">
    <source>
        <dbReference type="Proteomes" id="UP000499080"/>
    </source>
</evidence>
<sequence>MIASPKRLPTIRRRKIENRAEIESEDVGREGQVGMEWARPTEEEGRRGGLEVRPRSRRAPGSKHNSTEDLSCIGPDAPTRKCCPNLVALGLNVCPEERFERYVHYACCFTGRGGLVARSRLWVRRVPRSKPLKIRRVWGMLHARSYVVANRPPVDVTWKFGEGVPF</sequence>
<dbReference type="Proteomes" id="UP000499080">
    <property type="component" value="Unassembled WGS sequence"/>
</dbReference>
<feature type="compositionally biased region" description="Basic and acidic residues" evidence="1">
    <location>
        <begin position="39"/>
        <end position="54"/>
    </location>
</feature>
<gene>
    <name evidence="2" type="ORF">AVEN_215631_1</name>
</gene>
<evidence type="ECO:0000313" key="2">
    <source>
        <dbReference type="EMBL" id="GBN61413.1"/>
    </source>
</evidence>
<accession>A0A4Y2QED7</accession>
<protein>
    <submittedName>
        <fullName evidence="2">Uncharacterized protein</fullName>
    </submittedName>
</protein>
<dbReference type="AlphaFoldDB" id="A0A4Y2QED7"/>
<dbReference type="EMBL" id="BGPR01013611">
    <property type="protein sequence ID" value="GBN61413.1"/>
    <property type="molecule type" value="Genomic_DNA"/>
</dbReference>
<proteinExistence type="predicted"/>
<keyword evidence="3" id="KW-1185">Reference proteome</keyword>
<feature type="region of interest" description="Disordered" evidence="1">
    <location>
        <begin position="1"/>
        <end position="70"/>
    </location>
</feature>
<evidence type="ECO:0000256" key="1">
    <source>
        <dbReference type="SAM" id="MobiDB-lite"/>
    </source>
</evidence>
<comment type="caution">
    <text evidence="2">The sequence shown here is derived from an EMBL/GenBank/DDBJ whole genome shotgun (WGS) entry which is preliminary data.</text>
</comment>
<reference evidence="2 3" key="1">
    <citation type="journal article" date="2019" name="Sci. Rep.">
        <title>Orb-weaving spider Araneus ventricosus genome elucidates the spidroin gene catalogue.</title>
        <authorList>
            <person name="Kono N."/>
            <person name="Nakamura H."/>
            <person name="Ohtoshi R."/>
            <person name="Moran D.A.P."/>
            <person name="Shinohara A."/>
            <person name="Yoshida Y."/>
            <person name="Fujiwara M."/>
            <person name="Mori M."/>
            <person name="Tomita M."/>
            <person name="Arakawa K."/>
        </authorList>
    </citation>
    <scope>NUCLEOTIDE SEQUENCE [LARGE SCALE GENOMIC DNA]</scope>
</reference>
<feature type="compositionally biased region" description="Basic and acidic residues" evidence="1">
    <location>
        <begin position="17"/>
        <end position="29"/>
    </location>
</feature>
<name>A0A4Y2QED7_ARAVE</name>